<keyword evidence="2" id="KW-1185">Reference proteome</keyword>
<dbReference type="InterPro" id="IPR012337">
    <property type="entry name" value="RNaseH-like_sf"/>
</dbReference>
<sequence length="276" mass="31022">MTFVQQDKPLLETGRPRNLFSPAAEILHLMQSAGRHVYMDIEFGYVYGTSREVMMPIEIGAVLHRPEDESLSYAAEQFRYDLDLEIWKKVTDPCGRTAGVETTVSNLSRGECGMPYDHSYRLPDDEVETAEMTAQKAFSDLRDFLESIVSKEGATAIIVFAASMERRAFRAAGFSPDGCAFVDLQREIRRRLKMKQFLSLDRLACLIGFSTDGAIISSAHFQYPVPQGYRHLLGAHRGLGDAVRTFLVAREFQEHLPYLGERIRTLVETGGGNGEE</sequence>
<proteinExistence type="predicted"/>
<evidence type="ECO:0000313" key="2">
    <source>
        <dbReference type="Proteomes" id="UP001305652"/>
    </source>
</evidence>
<reference evidence="1 2" key="1">
    <citation type="submission" date="2023-10" db="EMBL/GenBank/DDBJ databases">
        <title>The complete genome sequence of Methanoculleus receptaculi DSM 18860.</title>
        <authorList>
            <person name="Lai S.-J."/>
            <person name="You Y.-T."/>
            <person name="Chen S.-C."/>
        </authorList>
    </citation>
    <scope>NUCLEOTIDE SEQUENCE [LARGE SCALE GENOMIC DNA]</scope>
    <source>
        <strain evidence="1 2">DSM 18860</strain>
    </source>
</reference>
<protein>
    <submittedName>
        <fullName evidence="1">Uncharacterized protein</fullName>
    </submittedName>
</protein>
<dbReference type="Proteomes" id="UP001305652">
    <property type="component" value="Chromosome"/>
</dbReference>
<organism evidence="1 2">
    <name type="scientific">Methanoculleus receptaculi</name>
    <dbReference type="NCBI Taxonomy" id="394967"/>
    <lineage>
        <taxon>Archaea</taxon>
        <taxon>Methanobacteriati</taxon>
        <taxon>Methanobacteriota</taxon>
        <taxon>Stenosarchaea group</taxon>
        <taxon>Methanomicrobia</taxon>
        <taxon>Methanomicrobiales</taxon>
        <taxon>Methanomicrobiaceae</taxon>
        <taxon>Methanoculleus</taxon>
    </lineage>
</organism>
<dbReference type="KEGG" id="mrc:R6Y96_02950"/>
<dbReference type="RefSeq" id="WP_318622028.1">
    <property type="nucleotide sequence ID" value="NZ_CP137642.1"/>
</dbReference>
<gene>
    <name evidence="1" type="ORF">R6Y96_02950</name>
</gene>
<dbReference type="EMBL" id="CP137642">
    <property type="protein sequence ID" value="WOX58216.1"/>
    <property type="molecule type" value="Genomic_DNA"/>
</dbReference>
<name>A0AAX4FY84_9EURY</name>
<evidence type="ECO:0000313" key="1">
    <source>
        <dbReference type="EMBL" id="WOX58216.1"/>
    </source>
</evidence>
<dbReference type="SUPFAM" id="SSF53098">
    <property type="entry name" value="Ribonuclease H-like"/>
    <property type="match status" value="1"/>
</dbReference>
<dbReference type="GeneID" id="85732081"/>
<dbReference type="AlphaFoldDB" id="A0AAX4FY84"/>
<accession>A0AAX4FY84</accession>